<dbReference type="CDD" id="cd03214">
    <property type="entry name" value="ABC_Iron-Siderophores_B12_Hemin"/>
    <property type="match status" value="1"/>
</dbReference>
<dbReference type="PANTHER" id="PTHR42771">
    <property type="entry name" value="IRON(3+)-HYDROXAMATE IMPORT ATP-BINDING PROTEIN FHUC"/>
    <property type="match status" value="1"/>
</dbReference>
<evidence type="ECO:0000256" key="2">
    <source>
        <dbReference type="ARBA" id="ARBA00022448"/>
    </source>
</evidence>
<dbReference type="GO" id="GO:0005524">
    <property type="term" value="F:ATP binding"/>
    <property type="evidence" value="ECO:0007669"/>
    <property type="project" value="UniProtKB-KW"/>
</dbReference>
<dbReference type="Gene3D" id="3.40.50.300">
    <property type="entry name" value="P-loop containing nucleotide triphosphate hydrolases"/>
    <property type="match status" value="1"/>
</dbReference>
<keyword evidence="13" id="KW-1185">Reference proteome</keyword>
<dbReference type="EMBL" id="CP001706">
    <property type="protein sequence ID" value="ACV08092.1"/>
    <property type="molecule type" value="Genomic_DNA"/>
</dbReference>
<evidence type="ECO:0000256" key="8">
    <source>
        <dbReference type="ARBA" id="ARBA00023065"/>
    </source>
</evidence>
<dbReference type="SMART" id="SM00382">
    <property type="entry name" value="AAA"/>
    <property type="match status" value="1"/>
</dbReference>
<dbReference type="InterPro" id="IPR003593">
    <property type="entry name" value="AAA+_ATPase"/>
</dbReference>
<dbReference type="Proteomes" id="UP000000628">
    <property type="component" value="Chromosome"/>
</dbReference>
<evidence type="ECO:0000256" key="9">
    <source>
        <dbReference type="ARBA" id="ARBA00023136"/>
    </source>
</evidence>
<keyword evidence="5" id="KW-0547">Nucleotide-binding</keyword>
<comment type="subcellular location">
    <subcellularLocation>
        <location evidence="1">Cell membrane</location>
        <topology evidence="1">Peripheral membrane protein</topology>
    </subcellularLocation>
</comment>
<dbReference type="STRING" id="471856.Jden_0427"/>
<dbReference type="InterPro" id="IPR027417">
    <property type="entry name" value="P-loop_NTPase"/>
</dbReference>
<dbReference type="Pfam" id="PF00005">
    <property type="entry name" value="ABC_tran"/>
    <property type="match status" value="1"/>
</dbReference>
<keyword evidence="2" id="KW-0813">Transport</keyword>
<evidence type="ECO:0000259" key="11">
    <source>
        <dbReference type="PROSITE" id="PS50893"/>
    </source>
</evidence>
<reference evidence="12 13" key="1">
    <citation type="journal article" date="2009" name="Stand. Genomic Sci.">
        <title>Complete genome sequence of Jonesia denitrificans type strain (Prevot 55134).</title>
        <authorList>
            <person name="Pukall R."/>
            <person name="Gehrich-Schroter G."/>
            <person name="Lapidus A."/>
            <person name="Nolan M."/>
            <person name="Glavina Del Rio T."/>
            <person name="Lucas S."/>
            <person name="Chen F."/>
            <person name="Tice H."/>
            <person name="Pitluck S."/>
            <person name="Cheng J.F."/>
            <person name="Copeland A."/>
            <person name="Saunders E."/>
            <person name="Brettin T."/>
            <person name="Detter J.C."/>
            <person name="Bruce D."/>
            <person name="Goodwin L."/>
            <person name="Pati A."/>
            <person name="Ivanova N."/>
            <person name="Mavromatis K."/>
            <person name="Ovchinnikova G."/>
            <person name="Chen A."/>
            <person name="Palaniappan K."/>
            <person name="Land M."/>
            <person name="Hauser L."/>
            <person name="Chang Y.J."/>
            <person name="Jeffries C.D."/>
            <person name="Chain P."/>
            <person name="Goker M."/>
            <person name="Bristow J."/>
            <person name="Eisen J.A."/>
            <person name="Markowitz V."/>
            <person name="Hugenholtz P."/>
            <person name="Kyrpides N.C."/>
            <person name="Klenk H.P."/>
            <person name="Han C."/>
        </authorList>
    </citation>
    <scope>NUCLEOTIDE SEQUENCE [LARGE SCALE GENOMIC DNA]</scope>
    <source>
        <strain evidence="13">ATCC 14870 / DSM 20603 / BCRC 15368 / CIP 55.134 / JCM 11481 / NBRC 15587 / NCTC 10816 / Prevot 55134</strain>
    </source>
</reference>
<evidence type="ECO:0000256" key="3">
    <source>
        <dbReference type="ARBA" id="ARBA00022475"/>
    </source>
</evidence>
<evidence type="ECO:0000256" key="1">
    <source>
        <dbReference type="ARBA" id="ARBA00004202"/>
    </source>
</evidence>
<dbReference type="InterPro" id="IPR003439">
    <property type="entry name" value="ABC_transporter-like_ATP-bd"/>
</dbReference>
<dbReference type="HOGENOM" id="CLU_000604_1_11_11"/>
<dbReference type="InterPro" id="IPR051535">
    <property type="entry name" value="Siderophore_ABC-ATPase"/>
</dbReference>
<evidence type="ECO:0000256" key="5">
    <source>
        <dbReference type="ARBA" id="ARBA00022741"/>
    </source>
</evidence>
<dbReference type="eggNOG" id="COG1120">
    <property type="taxonomic scope" value="Bacteria"/>
</dbReference>
<name>C7R033_JONDD</name>
<gene>
    <name evidence="12" type="ordered locus">Jden_0427</name>
</gene>
<evidence type="ECO:0000256" key="4">
    <source>
        <dbReference type="ARBA" id="ARBA00022496"/>
    </source>
</evidence>
<dbReference type="GO" id="GO:0005886">
    <property type="term" value="C:plasma membrane"/>
    <property type="evidence" value="ECO:0007669"/>
    <property type="project" value="UniProtKB-SubCell"/>
</dbReference>
<organism evidence="12 13">
    <name type="scientific">Jonesia denitrificans (strain ATCC 14870 / DSM 20603 / BCRC 15368 / CIP 55.134 / JCM 11481 / NBRC 15587 / NCTC 10816 / Prevot 55134)</name>
    <name type="common">Listeria denitrificans</name>
    <dbReference type="NCBI Taxonomy" id="471856"/>
    <lineage>
        <taxon>Bacteria</taxon>
        <taxon>Bacillati</taxon>
        <taxon>Actinomycetota</taxon>
        <taxon>Actinomycetes</taxon>
        <taxon>Micrococcales</taxon>
        <taxon>Jonesiaceae</taxon>
        <taxon>Jonesia</taxon>
    </lineage>
</organism>
<evidence type="ECO:0000313" key="12">
    <source>
        <dbReference type="EMBL" id="ACV08092.1"/>
    </source>
</evidence>
<dbReference type="GO" id="GO:0016887">
    <property type="term" value="F:ATP hydrolysis activity"/>
    <property type="evidence" value="ECO:0007669"/>
    <property type="project" value="InterPro"/>
</dbReference>
<dbReference type="PROSITE" id="PS50893">
    <property type="entry name" value="ABC_TRANSPORTER_2"/>
    <property type="match status" value="1"/>
</dbReference>
<dbReference type="AlphaFoldDB" id="C7R033"/>
<accession>C7R033</accession>
<dbReference type="InterPro" id="IPR017871">
    <property type="entry name" value="ABC_transporter-like_CS"/>
</dbReference>
<dbReference type="PROSITE" id="PS00211">
    <property type="entry name" value="ABC_TRANSPORTER_1"/>
    <property type="match status" value="1"/>
</dbReference>
<feature type="domain" description="ABC transporter" evidence="11">
    <location>
        <begin position="7"/>
        <end position="243"/>
    </location>
</feature>
<proteinExistence type="predicted"/>
<protein>
    <submittedName>
        <fullName evidence="12">ABC transporter related</fullName>
    </submittedName>
</protein>
<dbReference type="PANTHER" id="PTHR42771:SF2">
    <property type="entry name" value="IRON(3+)-HYDROXAMATE IMPORT ATP-BINDING PROTEIN FHUC"/>
    <property type="match status" value="1"/>
</dbReference>
<dbReference type="RefSeq" id="WP_015770721.1">
    <property type="nucleotide sequence ID" value="NC_013174.1"/>
</dbReference>
<dbReference type="FunFam" id="3.40.50.300:FF:000134">
    <property type="entry name" value="Iron-enterobactin ABC transporter ATP-binding protein"/>
    <property type="match status" value="1"/>
</dbReference>
<evidence type="ECO:0000256" key="10">
    <source>
        <dbReference type="SAM" id="MobiDB-lite"/>
    </source>
</evidence>
<evidence type="ECO:0000313" key="13">
    <source>
        <dbReference type="Proteomes" id="UP000000628"/>
    </source>
</evidence>
<keyword evidence="8" id="KW-0406">Ion transport</keyword>
<dbReference type="GO" id="GO:0006826">
    <property type="term" value="P:iron ion transport"/>
    <property type="evidence" value="ECO:0007669"/>
    <property type="project" value="UniProtKB-KW"/>
</dbReference>
<evidence type="ECO:0000256" key="7">
    <source>
        <dbReference type="ARBA" id="ARBA00023004"/>
    </source>
</evidence>
<keyword evidence="7" id="KW-0408">Iron</keyword>
<keyword evidence="4" id="KW-0410">Iron transport</keyword>
<dbReference type="KEGG" id="jde:Jden_0427"/>
<keyword evidence="6" id="KW-0067">ATP-binding</keyword>
<evidence type="ECO:0000256" key="6">
    <source>
        <dbReference type="ARBA" id="ARBA00022840"/>
    </source>
</evidence>
<sequence length="285" mass="30233">MTSAPTLRGHALTVGYDAMVVLDGLDVTIPPGKVTVIVGANACGKSTLLKALARLIPVTSGHVTIDGTDTQTIARRALARTLGVLPQHPTAPDGVTVADLVARGRHPHRGLFSRWTDIDDAAVTYALTVTATLDLAHRPISELSGGQKQRVWIAMILAQDPQLMLLDEPTTFLDLHHQVEVLDLLSELNTTRGTTIVMVLHELNLAARYADHLIIMKNGRIIAQGAPADTLNATTVHDAFTLDAVVINDPVTATPLIVPGPPAHRPATTAPTHQPADTPTTVSTP</sequence>
<feature type="compositionally biased region" description="Low complexity" evidence="10">
    <location>
        <begin position="265"/>
        <end position="285"/>
    </location>
</feature>
<dbReference type="SUPFAM" id="SSF52540">
    <property type="entry name" value="P-loop containing nucleoside triphosphate hydrolases"/>
    <property type="match status" value="1"/>
</dbReference>
<keyword evidence="3" id="KW-1003">Cell membrane</keyword>
<feature type="region of interest" description="Disordered" evidence="10">
    <location>
        <begin position="256"/>
        <end position="285"/>
    </location>
</feature>
<keyword evidence="9" id="KW-0472">Membrane</keyword>